<evidence type="ECO:0000313" key="3">
    <source>
        <dbReference type="Proteomes" id="UP001597053"/>
    </source>
</evidence>
<keyword evidence="3" id="KW-1185">Reference proteome</keyword>
<protein>
    <submittedName>
        <fullName evidence="2">Arginine repressor</fullName>
    </submittedName>
</protein>
<dbReference type="Pfam" id="PF01316">
    <property type="entry name" value="Arg_repressor"/>
    <property type="match status" value="1"/>
</dbReference>
<gene>
    <name evidence="2" type="ORF">ACFQZ8_21380</name>
</gene>
<dbReference type="InterPro" id="IPR036390">
    <property type="entry name" value="WH_DNA-bd_sf"/>
</dbReference>
<dbReference type="Gene3D" id="1.10.10.10">
    <property type="entry name" value="Winged helix-like DNA-binding domain superfamily/Winged helix DNA-binding domain"/>
    <property type="match status" value="1"/>
</dbReference>
<dbReference type="PRINTS" id="PR01467">
    <property type="entry name" value="ARGREPRESSOR"/>
</dbReference>
<sequence length="59" mass="6317">MTAPLTRAARHARIVELIRDKAIHSQPELADLLAGDGIQVTQATLSRDLKELGAATVRG</sequence>
<dbReference type="HAMAP" id="MF_00173">
    <property type="entry name" value="Arg_repressor"/>
    <property type="match status" value="1"/>
</dbReference>
<feature type="domain" description="Arginine repressor DNA-binding" evidence="1">
    <location>
        <begin position="6"/>
        <end position="58"/>
    </location>
</feature>
<name>A0ABW3A6C0_9ACTN</name>
<reference evidence="3" key="1">
    <citation type="journal article" date="2019" name="Int. J. Syst. Evol. Microbiol.">
        <title>The Global Catalogue of Microorganisms (GCM) 10K type strain sequencing project: providing services to taxonomists for standard genome sequencing and annotation.</title>
        <authorList>
            <consortium name="The Broad Institute Genomics Platform"/>
            <consortium name="The Broad Institute Genome Sequencing Center for Infectious Disease"/>
            <person name="Wu L."/>
            <person name="Ma J."/>
        </authorList>
    </citation>
    <scope>NUCLEOTIDE SEQUENCE [LARGE SCALE GENOMIC DNA]</scope>
    <source>
        <strain evidence="3">JCM 32148</strain>
    </source>
</reference>
<feature type="non-terminal residue" evidence="2">
    <location>
        <position position="59"/>
    </location>
</feature>
<comment type="caution">
    <text evidence="2">The sequence shown here is derived from an EMBL/GenBank/DDBJ whole genome shotgun (WGS) entry which is preliminary data.</text>
</comment>
<evidence type="ECO:0000259" key="1">
    <source>
        <dbReference type="Pfam" id="PF01316"/>
    </source>
</evidence>
<dbReference type="Proteomes" id="UP001597053">
    <property type="component" value="Unassembled WGS sequence"/>
</dbReference>
<evidence type="ECO:0000313" key="2">
    <source>
        <dbReference type="EMBL" id="MFD0786460.1"/>
    </source>
</evidence>
<dbReference type="InterPro" id="IPR036388">
    <property type="entry name" value="WH-like_DNA-bd_sf"/>
</dbReference>
<dbReference type="SUPFAM" id="SSF46785">
    <property type="entry name" value="Winged helix' DNA-binding domain"/>
    <property type="match status" value="1"/>
</dbReference>
<dbReference type="PANTHER" id="PTHR34471">
    <property type="entry name" value="ARGININE REPRESSOR"/>
    <property type="match status" value="1"/>
</dbReference>
<dbReference type="InterPro" id="IPR001669">
    <property type="entry name" value="Arg_repress"/>
</dbReference>
<dbReference type="InterPro" id="IPR020900">
    <property type="entry name" value="Arg_repress_DNA-bd"/>
</dbReference>
<dbReference type="EMBL" id="JBHTHM010001368">
    <property type="protein sequence ID" value="MFD0786460.1"/>
    <property type="molecule type" value="Genomic_DNA"/>
</dbReference>
<accession>A0ABW3A6C0</accession>
<organism evidence="2 3">
    <name type="scientific">Micromonospora azadirachtae</name>
    <dbReference type="NCBI Taxonomy" id="1970735"/>
    <lineage>
        <taxon>Bacteria</taxon>
        <taxon>Bacillati</taxon>
        <taxon>Actinomycetota</taxon>
        <taxon>Actinomycetes</taxon>
        <taxon>Micromonosporales</taxon>
        <taxon>Micromonosporaceae</taxon>
        <taxon>Micromonospora</taxon>
    </lineage>
</organism>
<proteinExistence type="inferred from homology"/>
<dbReference type="PANTHER" id="PTHR34471:SF1">
    <property type="entry name" value="ARGININE REPRESSOR"/>
    <property type="match status" value="1"/>
</dbReference>